<feature type="transmembrane region" description="Helical" evidence="1">
    <location>
        <begin position="143"/>
        <end position="164"/>
    </location>
</feature>
<feature type="transmembrane region" description="Helical" evidence="1">
    <location>
        <begin position="308"/>
        <end position="335"/>
    </location>
</feature>
<dbReference type="AlphaFoldDB" id="A0A4U8YV72"/>
<dbReference type="Proteomes" id="UP000294360">
    <property type="component" value="Chromosome"/>
</dbReference>
<evidence type="ECO:0000313" key="2">
    <source>
        <dbReference type="EMBL" id="VFU07211.1"/>
    </source>
</evidence>
<dbReference type="KEGG" id="mtun:MTUNDRAET4_0318"/>
<keyword evidence="1" id="KW-0472">Membrane</keyword>
<dbReference type="OrthoDB" id="7335270at2"/>
<feature type="transmembrane region" description="Helical" evidence="1">
    <location>
        <begin position="259"/>
        <end position="288"/>
    </location>
</feature>
<gene>
    <name evidence="2" type="ORF">MTUNDRAET4_0318</name>
</gene>
<organism evidence="2 3">
    <name type="scientific">Methylocella tundrae</name>
    <dbReference type="NCBI Taxonomy" id="227605"/>
    <lineage>
        <taxon>Bacteria</taxon>
        <taxon>Pseudomonadati</taxon>
        <taxon>Pseudomonadota</taxon>
        <taxon>Alphaproteobacteria</taxon>
        <taxon>Hyphomicrobiales</taxon>
        <taxon>Beijerinckiaceae</taxon>
        <taxon>Methylocella</taxon>
    </lineage>
</organism>
<evidence type="ECO:0000313" key="3">
    <source>
        <dbReference type="Proteomes" id="UP000294360"/>
    </source>
</evidence>
<dbReference type="RefSeq" id="WP_134486233.1">
    <property type="nucleotide sequence ID" value="NZ_CP139089.1"/>
</dbReference>
<protein>
    <recommendedName>
        <fullName evidence="4">DUF2232 domain-containing protein</fullName>
    </recommendedName>
</protein>
<feature type="transmembrane region" description="Helical" evidence="1">
    <location>
        <begin position="202"/>
        <end position="228"/>
    </location>
</feature>
<sequence length="353" mass="35988">MKSRFSQFGASSAVAVGAGLASALLFSLVSQATIVAIALAYLSPLPIMIAMIGFGRAAGVTATIVATLAVFAVAFVQQAGEAEGAALAAAGIAGLTFALSLAAPALWLSYLAATSRPKDGPNWSSAPAAGRSGAQDRSTLERLLAYGVAVSATIAVIATVVVSARQGGFEAALNHAAGALTPMLKILAAEAPLPSGVDLLKLARLIVLAAPPAVAASTLLMLLLNLWLAARVAQVSGRLPRPWPDIPHELRLSRIYAPVFLAAVGVAFVGGLAGTISAIVAAALGMAFALQGLAVIHDVSRGSKYRVFILGLVYIALIILAPPWLLIAFAALGLVESIFSLRDRKKNSISPKS</sequence>
<dbReference type="EMBL" id="LR536450">
    <property type="protein sequence ID" value="VFU07211.1"/>
    <property type="molecule type" value="Genomic_DNA"/>
</dbReference>
<name>A0A4U8YV72_METTU</name>
<reference evidence="2 3" key="1">
    <citation type="submission" date="2019-03" db="EMBL/GenBank/DDBJ databases">
        <authorList>
            <person name="Kox A.R. M."/>
        </authorList>
    </citation>
    <scope>NUCLEOTIDE SEQUENCE [LARGE SCALE GENOMIC DNA]</scope>
    <source>
        <strain evidence="2">MTUNDRAET4 annotated genome</strain>
    </source>
</reference>
<proteinExistence type="predicted"/>
<accession>A0A4U8YV72</accession>
<keyword evidence="1" id="KW-0812">Transmembrane</keyword>
<evidence type="ECO:0008006" key="4">
    <source>
        <dbReference type="Google" id="ProtNLM"/>
    </source>
</evidence>
<feature type="transmembrane region" description="Helical" evidence="1">
    <location>
        <begin position="85"/>
        <end position="108"/>
    </location>
</feature>
<evidence type="ECO:0000256" key="1">
    <source>
        <dbReference type="SAM" id="Phobius"/>
    </source>
</evidence>
<feature type="transmembrane region" description="Helical" evidence="1">
    <location>
        <begin position="59"/>
        <end position="79"/>
    </location>
</feature>
<keyword evidence="1" id="KW-1133">Transmembrane helix</keyword>